<reference evidence="2 3" key="1">
    <citation type="journal article" date="2011" name="PLoS Genet.">
        <title>Comparative genomic analysis of human fungal pathogens causing paracoccidioidomycosis.</title>
        <authorList>
            <person name="Desjardins C.A."/>
            <person name="Champion M.D."/>
            <person name="Holder J.W."/>
            <person name="Muszewska A."/>
            <person name="Goldberg J."/>
            <person name="Bailao A.M."/>
            <person name="Brigido M.M."/>
            <person name="Ferreira M.E."/>
            <person name="Garcia A.M."/>
            <person name="Grynberg M."/>
            <person name="Gujja S."/>
            <person name="Heiman D.I."/>
            <person name="Henn M.R."/>
            <person name="Kodira C.D."/>
            <person name="Leon-Narvaez H."/>
            <person name="Longo L.V."/>
            <person name="Ma L.J."/>
            <person name="Malavazi I."/>
            <person name="Matsuo A.L."/>
            <person name="Morais F.V."/>
            <person name="Pereira M."/>
            <person name="Rodriguez-Brito S."/>
            <person name="Sakthikumar S."/>
            <person name="Salem-Izacc S.M."/>
            <person name="Sykes S.M."/>
            <person name="Teixeira M.M."/>
            <person name="Vallejo M.C."/>
            <person name="Walter M.E."/>
            <person name="Yandava C."/>
            <person name="Young S."/>
            <person name="Zeng Q."/>
            <person name="Zucker J."/>
            <person name="Felipe M.S."/>
            <person name="Goldman G.H."/>
            <person name="Haas B.J."/>
            <person name="McEwen J.G."/>
            <person name="Nino-Vega G."/>
            <person name="Puccia R."/>
            <person name="San-Blas G."/>
            <person name="Soares C.M."/>
            <person name="Birren B.W."/>
            <person name="Cuomo C.A."/>
        </authorList>
    </citation>
    <scope>NUCLEOTIDE SEQUENCE [LARGE SCALE GENOMIC DNA]</scope>
    <source>
        <strain evidence="3">ATCC MYA-826 / Pb01</strain>
    </source>
</reference>
<dbReference type="AlphaFoldDB" id="A0A0A2VMX2"/>
<dbReference type="RefSeq" id="XP_015703622.1">
    <property type="nucleotide sequence ID" value="XM_015846818.1"/>
</dbReference>
<dbReference type="EMBL" id="KN293992">
    <property type="protein sequence ID" value="KGQ02159.1"/>
    <property type="molecule type" value="Genomic_DNA"/>
</dbReference>
<dbReference type="VEuPathDB" id="FungiDB:PAAG_11114"/>
<name>A0A0A2VMX2_PARBA</name>
<protein>
    <submittedName>
        <fullName evidence="2">Uncharacterized protein</fullName>
    </submittedName>
</protein>
<evidence type="ECO:0000256" key="1">
    <source>
        <dbReference type="SAM" id="MobiDB-lite"/>
    </source>
</evidence>
<feature type="compositionally biased region" description="Basic and acidic residues" evidence="1">
    <location>
        <begin position="83"/>
        <end position="99"/>
    </location>
</feature>
<dbReference type="Proteomes" id="UP000002059">
    <property type="component" value="Partially assembled WGS sequence"/>
</dbReference>
<accession>A0A0A2VMX2</accession>
<gene>
    <name evidence="2" type="ORF">PAAG_11114</name>
</gene>
<sequence length="155" mass="17590">MLRRSPIPAFSTRLFCLTIPMQVKGCVNFWSRYSHSIRRSISGRNQLSGIATTYQDILPQELPGDIGQLPHWEWLLNCATSPAKEDQGKGKQGRQESKAENWLVNYRRNSKKPKGEPGRYVSTRVLGLGFDDGDLAGRLLLHMFDSEREPSSNNK</sequence>
<organism evidence="2 3">
    <name type="scientific">Paracoccidioides lutzii (strain ATCC MYA-826 / Pb01)</name>
    <name type="common">Paracoccidioides brasiliensis</name>
    <dbReference type="NCBI Taxonomy" id="502779"/>
    <lineage>
        <taxon>Eukaryota</taxon>
        <taxon>Fungi</taxon>
        <taxon>Dikarya</taxon>
        <taxon>Ascomycota</taxon>
        <taxon>Pezizomycotina</taxon>
        <taxon>Eurotiomycetes</taxon>
        <taxon>Eurotiomycetidae</taxon>
        <taxon>Onygenales</taxon>
        <taxon>Ajellomycetaceae</taxon>
        <taxon>Paracoccidioides</taxon>
    </lineage>
</organism>
<dbReference type="OrthoDB" id="10555919at2759"/>
<dbReference type="HOGENOM" id="CLU_1696053_0_0_1"/>
<evidence type="ECO:0000313" key="2">
    <source>
        <dbReference type="EMBL" id="KGQ02159.1"/>
    </source>
</evidence>
<dbReference type="GeneID" id="26970231"/>
<evidence type="ECO:0000313" key="3">
    <source>
        <dbReference type="Proteomes" id="UP000002059"/>
    </source>
</evidence>
<proteinExistence type="predicted"/>
<keyword evidence="3" id="KW-1185">Reference proteome</keyword>
<feature type="region of interest" description="Disordered" evidence="1">
    <location>
        <begin position="82"/>
        <end position="118"/>
    </location>
</feature>
<dbReference type="KEGG" id="pbl:PAAG_11114"/>